<gene>
    <name evidence="9" type="ORF">SCF082_LOCUS15880</name>
</gene>
<keyword evidence="3" id="KW-0813">Transport</keyword>
<comment type="subcellular location">
    <subcellularLocation>
        <location evidence="1">Membrane</location>
    </subcellularLocation>
</comment>
<proteinExistence type="inferred from homology"/>
<dbReference type="PANTHER" id="PTHR11910">
    <property type="entry name" value="ATP SYNTHASE DELTA CHAIN"/>
    <property type="match status" value="1"/>
</dbReference>
<sequence length="181" mass="20253">MEGGKSKGEEVAVTKDVLYIKLMYDSDEFKENLVAVLNNPKLKELEKAETMVKLMPGLKSSVMPKFITFLAKKNRLGGVKRIMLEFVQAMYFNNAITPVKVTSAQRLSDEQKDKIKEKMSSKVGTDIKLLEDVDPGLLGGFKLEWGYQDPDRLIAPSQGVDLSLKFILNKRALQKGVVDAL</sequence>
<protein>
    <submittedName>
        <fullName evidence="9">ATP synthase subunit delta (ATP synthase F(1) sector subunit delta) (F-type ATPase subunit delta) (F-ATPase subunit delta)</fullName>
    </submittedName>
</protein>
<dbReference type="InterPro" id="IPR000711">
    <property type="entry name" value="ATPase_OSCP/dsu"/>
</dbReference>
<keyword evidence="6" id="KW-0793">Thylakoid</keyword>
<keyword evidence="7" id="KW-0472">Membrane</keyword>
<keyword evidence="10" id="KW-1185">Reference proteome</keyword>
<dbReference type="Proteomes" id="UP001642464">
    <property type="component" value="Unassembled WGS sequence"/>
</dbReference>
<dbReference type="EMBL" id="CAXAMM010010224">
    <property type="protein sequence ID" value="CAK9022659.1"/>
    <property type="molecule type" value="Genomic_DNA"/>
</dbReference>
<evidence type="ECO:0000256" key="3">
    <source>
        <dbReference type="ARBA" id="ARBA00022448"/>
    </source>
</evidence>
<dbReference type="InterPro" id="IPR026015">
    <property type="entry name" value="ATP_synth_OSCP/delta_N_sf"/>
</dbReference>
<dbReference type="SUPFAM" id="SSF47928">
    <property type="entry name" value="N-terminal domain of the delta subunit of the F1F0-ATP synthase"/>
    <property type="match status" value="1"/>
</dbReference>
<evidence type="ECO:0000313" key="10">
    <source>
        <dbReference type="Proteomes" id="UP001642464"/>
    </source>
</evidence>
<keyword evidence="4" id="KW-0375">Hydrogen ion transport</keyword>
<comment type="caution">
    <text evidence="9">The sequence shown here is derived from an EMBL/GenBank/DDBJ whole genome shotgun (WGS) entry which is preliminary data.</text>
</comment>
<evidence type="ECO:0000256" key="6">
    <source>
        <dbReference type="ARBA" id="ARBA00023078"/>
    </source>
</evidence>
<reference evidence="9 10" key="1">
    <citation type="submission" date="2024-02" db="EMBL/GenBank/DDBJ databases">
        <authorList>
            <person name="Chen Y."/>
            <person name="Shah S."/>
            <person name="Dougan E. K."/>
            <person name="Thang M."/>
            <person name="Chan C."/>
        </authorList>
    </citation>
    <scope>NUCLEOTIDE SEQUENCE [LARGE SCALE GENOMIC DNA]</scope>
</reference>
<organism evidence="9 10">
    <name type="scientific">Durusdinium trenchii</name>
    <dbReference type="NCBI Taxonomy" id="1381693"/>
    <lineage>
        <taxon>Eukaryota</taxon>
        <taxon>Sar</taxon>
        <taxon>Alveolata</taxon>
        <taxon>Dinophyceae</taxon>
        <taxon>Suessiales</taxon>
        <taxon>Symbiodiniaceae</taxon>
        <taxon>Durusdinium</taxon>
    </lineage>
</organism>
<comment type="similarity">
    <text evidence="2">Belongs to the ATPase delta chain family.</text>
</comment>
<evidence type="ECO:0000256" key="7">
    <source>
        <dbReference type="ARBA" id="ARBA00023136"/>
    </source>
</evidence>
<accession>A0ABP0K9A6</accession>
<dbReference type="Pfam" id="PF00213">
    <property type="entry name" value="OSCP"/>
    <property type="match status" value="1"/>
</dbReference>
<evidence type="ECO:0000256" key="1">
    <source>
        <dbReference type="ARBA" id="ARBA00004370"/>
    </source>
</evidence>
<name>A0ABP0K9A6_9DINO</name>
<keyword evidence="5" id="KW-0406">Ion transport</keyword>
<evidence type="ECO:0000313" key="9">
    <source>
        <dbReference type="EMBL" id="CAK9022659.1"/>
    </source>
</evidence>
<evidence type="ECO:0000256" key="2">
    <source>
        <dbReference type="ARBA" id="ARBA00007046"/>
    </source>
</evidence>
<evidence type="ECO:0000256" key="8">
    <source>
        <dbReference type="ARBA" id="ARBA00023310"/>
    </source>
</evidence>
<evidence type="ECO:0000256" key="5">
    <source>
        <dbReference type="ARBA" id="ARBA00023065"/>
    </source>
</evidence>
<dbReference type="NCBIfam" id="TIGR01145">
    <property type="entry name" value="ATP_synt_delta"/>
    <property type="match status" value="1"/>
</dbReference>
<evidence type="ECO:0000256" key="4">
    <source>
        <dbReference type="ARBA" id="ARBA00022781"/>
    </source>
</evidence>
<keyword evidence="8" id="KW-0066">ATP synthesis</keyword>
<dbReference type="HAMAP" id="MF_01416">
    <property type="entry name" value="ATP_synth_delta_bact"/>
    <property type="match status" value="1"/>
</dbReference>
<dbReference type="Gene3D" id="1.10.520.20">
    <property type="entry name" value="N-terminal domain of the delta subunit of the F1F0-ATP synthase"/>
    <property type="match status" value="1"/>
</dbReference>